<feature type="region of interest" description="Disordered" evidence="1">
    <location>
        <begin position="115"/>
        <end position="136"/>
    </location>
</feature>
<reference evidence="3 4" key="1">
    <citation type="submission" date="2016-02" db="EMBL/GenBank/DDBJ databases">
        <title>Genome analysis of coral dinoflagellate symbionts highlights evolutionary adaptations to a symbiotic lifestyle.</title>
        <authorList>
            <person name="Aranda M."/>
            <person name="Li Y."/>
            <person name="Liew Y.J."/>
            <person name="Baumgarten S."/>
            <person name="Simakov O."/>
            <person name="Wilson M."/>
            <person name="Piel J."/>
            <person name="Ashoor H."/>
            <person name="Bougouffa S."/>
            <person name="Bajic V.B."/>
            <person name="Ryu T."/>
            <person name="Ravasi T."/>
            <person name="Bayer T."/>
            <person name="Micklem G."/>
            <person name="Kim H."/>
            <person name="Bhak J."/>
            <person name="Lajeunesse T.C."/>
            <person name="Voolstra C.R."/>
        </authorList>
    </citation>
    <scope>NUCLEOTIDE SEQUENCE [LARGE SCALE GENOMIC DNA]</scope>
    <source>
        <strain evidence="3 4">CCMP2467</strain>
    </source>
</reference>
<proteinExistence type="predicted"/>
<feature type="compositionally biased region" description="Basic and acidic residues" evidence="1">
    <location>
        <begin position="735"/>
        <end position="746"/>
    </location>
</feature>
<sequence>MNEMDGMMLGTPGGTIQMTTVAGKIGLTDTGHNLPHVVHRHMDVMMLGVDLLRMFVHVLLVVKDVHLRCLDLLLTIVLMDVKVIGVDLLLLSVHMVPLDVLDMLLPLVARERTSSEERLQRGGQGPIRQGRRNQRARAWEDGSFRAAVFRHGVDRSSPEAAEARRKLALLLGVPNQGGPAWGPQPWAAWESWTSGPPMWSAQQWANWEQWTSNPAMVVDWSGSGVPPIWHVRFEDDDDDGSFVQLDVCPSGGCSVDELDLMQLTGAEEELLAEIHLPDNLRRDLREMLYTLQRHSDEDLGPEFRWGLQEWLQAWSDGCRRTEQIVNCLRRRVDSSGVVPYWPVVRGPRHAAHRVRSLSWNRQWTRVVCGIVEAMVDLLMVQHINLVPTDPEVAPTRPVTTPSRSRSRDGGDDATGAASSSSSTGRFRVRRVRRRVGTADVPGVSSAASADSAASSSLPVTGEAPGAAVDAVPVPAGSSTPLVAPDTLVDAGVEPTVTEDVALVQRLQPSEAQELARLGFRRECISAIGLFLGNLASIVEGVQPAGDLPAGDVQWCLRVVDTAIQNVMEAQDYVSTLLGRRITGGDCVLPDGAARGPGCQLSHTMVVSMARAVLDGLHERVANAWLDPEGLPPELRRDPALFVDDFGELGGYGDGDDGDATADEARVETVENVDVPALSSTDVPATASSMGVARRRSLAIVHHGVAATSSQPASVSPTGVPSANAGRVPADGHSGAGRDRSRSPRGESEEDVSNLMQRLDQAEGELLRETGMPRCFFFAVFVKFFECVRVENVHFLLSRDVLQQSKGVVKYFALCRMSWGRSAWVFFVMLRWTPTACRSVCMDVCLLVDLAGVNLLLALEACLRRLLRCVPFGGIGLALLAVNNLMGVSVLVQKMVLDVIAYDVVDVRM</sequence>
<feature type="compositionally biased region" description="Basic residues" evidence="1">
    <location>
        <begin position="426"/>
        <end position="435"/>
    </location>
</feature>
<name>A0A1Q9D9S5_SYMMI</name>
<feature type="transmembrane region" description="Helical" evidence="2">
    <location>
        <begin position="871"/>
        <end position="891"/>
    </location>
</feature>
<protein>
    <submittedName>
        <fullName evidence="3">Uncharacterized protein</fullName>
    </submittedName>
</protein>
<feature type="region of interest" description="Disordered" evidence="1">
    <location>
        <begin position="706"/>
        <end position="753"/>
    </location>
</feature>
<dbReference type="EMBL" id="LSRX01000645">
    <property type="protein sequence ID" value="OLP91879.1"/>
    <property type="molecule type" value="Genomic_DNA"/>
</dbReference>
<dbReference type="AlphaFoldDB" id="A0A1Q9D9S5"/>
<feature type="region of interest" description="Disordered" evidence="1">
    <location>
        <begin position="389"/>
        <end position="463"/>
    </location>
</feature>
<gene>
    <name evidence="3" type="ORF">AK812_SmicGene26380</name>
</gene>
<comment type="caution">
    <text evidence="3">The sequence shown here is derived from an EMBL/GenBank/DDBJ whole genome shotgun (WGS) entry which is preliminary data.</text>
</comment>
<evidence type="ECO:0000256" key="2">
    <source>
        <dbReference type="SAM" id="Phobius"/>
    </source>
</evidence>
<organism evidence="3 4">
    <name type="scientific">Symbiodinium microadriaticum</name>
    <name type="common">Dinoflagellate</name>
    <name type="synonym">Zooxanthella microadriatica</name>
    <dbReference type="NCBI Taxonomy" id="2951"/>
    <lineage>
        <taxon>Eukaryota</taxon>
        <taxon>Sar</taxon>
        <taxon>Alveolata</taxon>
        <taxon>Dinophyceae</taxon>
        <taxon>Suessiales</taxon>
        <taxon>Symbiodiniaceae</taxon>
        <taxon>Symbiodinium</taxon>
    </lineage>
</organism>
<feature type="compositionally biased region" description="Low complexity" evidence="1">
    <location>
        <begin position="437"/>
        <end position="463"/>
    </location>
</feature>
<evidence type="ECO:0000313" key="4">
    <source>
        <dbReference type="Proteomes" id="UP000186817"/>
    </source>
</evidence>
<keyword evidence="4" id="KW-1185">Reference proteome</keyword>
<keyword evidence="2" id="KW-0812">Transmembrane</keyword>
<dbReference type="OrthoDB" id="432453at2759"/>
<accession>A0A1Q9D9S5</accession>
<keyword evidence="2" id="KW-0472">Membrane</keyword>
<feature type="compositionally biased region" description="Low complexity" evidence="1">
    <location>
        <begin position="394"/>
        <end position="403"/>
    </location>
</feature>
<dbReference type="Proteomes" id="UP000186817">
    <property type="component" value="Unassembled WGS sequence"/>
</dbReference>
<evidence type="ECO:0000313" key="3">
    <source>
        <dbReference type="EMBL" id="OLP91879.1"/>
    </source>
</evidence>
<feature type="compositionally biased region" description="Low complexity" evidence="1">
    <location>
        <begin position="413"/>
        <end position="425"/>
    </location>
</feature>
<evidence type="ECO:0000256" key="1">
    <source>
        <dbReference type="SAM" id="MobiDB-lite"/>
    </source>
</evidence>
<feature type="compositionally biased region" description="Polar residues" evidence="1">
    <location>
        <begin position="706"/>
        <end position="720"/>
    </location>
</feature>
<keyword evidence="2" id="KW-1133">Transmembrane helix</keyword>